<keyword evidence="1" id="KW-0732">Signal</keyword>
<dbReference type="Gene3D" id="3.10.105.10">
    <property type="entry name" value="Dipeptide-binding Protein, Domain 3"/>
    <property type="match status" value="1"/>
</dbReference>
<dbReference type="PANTHER" id="PTHR30290:SF83">
    <property type="entry name" value="ABC TRANSPORTER SUBSTRATE-BINDING PROTEIN"/>
    <property type="match status" value="1"/>
</dbReference>
<gene>
    <name evidence="3" type="ORF">HNR30_001832</name>
</gene>
<feature type="chain" id="PRO_5030926270" evidence="1">
    <location>
        <begin position="23"/>
        <end position="551"/>
    </location>
</feature>
<dbReference type="InterPro" id="IPR030678">
    <property type="entry name" value="Peptide/Ni-bd"/>
</dbReference>
<dbReference type="CDD" id="cd08506">
    <property type="entry name" value="PBP2_clavulanate_OppA2"/>
    <property type="match status" value="1"/>
</dbReference>
<evidence type="ECO:0000259" key="2">
    <source>
        <dbReference type="Pfam" id="PF00496"/>
    </source>
</evidence>
<keyword evidence="4" id="KW-1185">Reference proteome</keyword>
<comment type="caution">
    <text evidence="3">The sequence shown here is derived from an EMBL/GenBank/DDBJ whole genome shotgun (WGS) entry which is preliminary data.</text>
</comment>
<proteinExistence type="predicted"/>
<dbReference type="SUPFAM" id="SSF53850">
    <property type="entry name" value="Periplasmic binding protein-like II"/>
    <property type="match status" value="1"/>
</dbReference>
<dbReference type="InterPro" id="IPR039424">
    <property type="entry name" value="SBP_5"/>
</dbReference>
<feature type="signal peptide" evidence="1">
    <location>
        <begin position="1"/>
        <end position="22"/>
    </location>
</feature>
<dbReference type="GO" id="GO:1904680">
    <property type="term" value="F:peptide transmembrane transporter activity"/>
    <property type="evidence" value="ECO:0007669"/>
    <property type="project" value="TreeGrafter"/>
</dbReference>
<accession>A0A7W0CG54</accession>
<dbReference type="PANTHER" id="PTHR30290">
    <property type="entry name" value="PERIPLASMIC BINDING COMPONENT OF ABC TRANSPORTER"/>
    <property type="match status" value="1"/>
</dbReference>
<dbReference type="PIRSF" id="PIRSF002741">
    <property type="entry name" value="MppA"/>
    <property type="match status" value="1"/>
</dbReference>
<protein>
    <submittedName>
        <fullName evidence="3">Peptide/nickel transport system substrate-binding protein</fullName>
    </submittedName>
</protein>
<name>A0A7W0CG54_9ACTN</name>
<dbReference type="EMBL" id="JACDUR010000002">
    <property type="protein sequence ID" value="MBA2890491.1"/>
    <property type="molecule type" value="Genomic_DNA"/>
</dbReference>
<sequence>MRRSAGLLAAALVTLTACGTKAEVVTGGENGKGGTLTVLATSDFSHLDPARNWTMREMMFGSRLLYRTLTTYKAGSSEIVPDLATDLGTSSDGGKTWTFTLKDGLKYEDGTPIKAADVKHNVERSMAPDITGGPDYAKNLLVGGTEYKGPYDGEHLDSIETPDDKTIVFKLKRPAGEFSYTVTLPTFSPVPEAKDTKVEYDNRPFSSGPYKIEKYERGKELVLTRNEHWDATSDPVRLALPDKIHVKQGQDGDTITDRLIAGSGDDANAIGWLHVGQQSLSKILPNPQAKERLVTMVTGCTDWISFNTPKKPFDDPKVRQAVYHALDKEAIQTAFGGPNMAEIATAYLPPTMTGGAKQDVYAIPPAGDVEKAKALLAEAGVALPLKVKMTTTTTSNTTETAIQESLKKVGIEVELNPVDGAVFNDHSGDLAKADEMSVHGWCPDYPNGSSFLPPILDGRNVMPTGNSGNTAFFKDGEVDKKIDEIYTIEDPAASNKAWQELDSAVMRKLPMAPIAWAKRSFLFGKNVTGVANHPVWAAQPDYATIGVKKSS</sequence>
<evidence type="ECO:0000313" key="4">
    <source>
        <dbReference type="Proteomes" id="UP000530928"/>
    </source>
</evidence>
<dbReference type="GO" id="GO:0042597">
    <property type="term" value="C:periplasmic space"/>
    <property type="evidence" value="ECO:0007669"/>
    <property type="project" value="UniProtKB-ARBA"/>
</dbReference>
<dbReference type="Proteomes" id="UP000530928">
    <property type="component" value="Unassembled WGS sequence"/>
</dbReference>
<dbReference type="GO" id="GO:0043190">
    <property type="term" value="C:ATP-binding cassette (ABC) transporter complex"/>
    <property type="evidence" value="ECO:0007669"/>
    <property type="project" value="InterPro"/>
</dbReference>
<dbReference type="Pfam" id="PF00496">
    <property type="entry name" value="SBP_bac_5"/>
    <property type="match status" value="1"/>
</dbReference>
<dbReference type="Gene3D" id="3.40.190.10">
    <property type="entry name" value="Periplasmic binding protein-like II"/>
    <property type="match status" value="1"/>
</dbReference>
<evidence type="ECO:0000313" key="3">
    <source>
        <dbReference type="EMBL" id="MBA2890491.1"/>
    </source>
</evidence>
<dbReference type="RefSeq" id="WP_181609309.1">
    <property type="nucleotide sequence ID" value="NZ_BAABAM010000006.1"/>
</dbReference>
<organism evidence="3 4">
    <name type="scientific">Nonomuraea soli</name>
    <dbReference type="NCBI Taxonomy" id="1032476"/>
    <lineage>
        <taxon>Bacteria</taxon>
        <taxon>Bacillati</taxon>
        <taxon>Actinomycetota</taxon>
        <taxon>Actinomycetes</taxon>
        <taxon>Streptosporangiales</taxon>
        <taxon>Streptosporangiaceae</taxon>
        <taxon>Nonomuraea</taxon>
    </lineage>
</organism>
<dbReference type="InterPro" id="IPR000914">
    <property type="entry name" value="SBP_5_dom"/>
</dbReference>
<dbReference type="PROSITE" id="PS51257">
    <property type="entry name" value="PROKAR_LIPOPROTEIN"/>
    <property type="match status" value="1"/>
</dbReference>
<dbReference type="AlphaFoldDB" id="A0A7W0CG54"/>
<feature type="domain" description="Solute-binding protein family 5" evidence="2">
    <location>
        <begin position="78"/>
        <end position="460"/>
    </location>
</feature>
<evidence type="ECO:0000256" key="1">
    <source>
        <dbReference type="SAM" id="SignalP"/>
    </source>
</evidence>
<reference evidence="3 4" key="1">
    <citation type="submission" date="2020-07" db="EMBL/GenBank/DDBJ databases">
        <title>Genomic Encyclopedia of Type Strains, Phase IV (KMG-IV): sequencing the most valuable type-strain genomes for metagenomic binning, comparative biology and taxonomic classification.</title>
        <authorList>
            <person name="Goeker M."/>
        </authorList>
    </citation>
    <scope>NUCLEOTIDE SEQUENCE [LARGE SCALE GENOMIC DNA]</scope>
    <source>
        <strain evidence="3 4">DSM 45533</strain>
    </source>
</reference>
<dbReference type="GO" id="GO:0015833">
    <property type="term" value="P:peptide transport"/>
    <property type="evidence" value="ECO:0007669"/>
    <property type="project" value="TreeGrafter"/>
</dbReference>